<keyword evidence="3" id="KW-1185">Reference proteome</keyword>
<dbReference type="EMBL" id="JACRWD010000001">
    <property type="protein sequence ID" value="MBC6002621.1"/>
    <property type="molecule type" value="Genomic_DNA"/>
</dbReference>
<keyword evidence="1" id="KW-0472">Membrane</keyword>
<organism evidence="2 3">
    <name type="scientific">Paeniclostridium hominis</name>
    <dbReference type="NCBI Taxonomy" id="2764329"/>
    <lineage>
        <taxon>Bacteria</taxon>
        <taxon>Bacillati</taxon>
        <taxon>Bacillota</taxon>
        <taxon>Clostridia</taxon>
        <taxon>Peptostreptococcales</taxon>
        <taxon>Peptostreptococcaceae</taxon>
        <taxon>Paeniclostridium</taxon>
    </lineage>
</organism>
<gene>
    <name evidence="2" type="ORF">H8891_02310</name>
</gene>
<feature type="transmembrane region" description="Helical" evidence="1">
    <location>
        <begin position="6"/>
        <end position="25"/>
    </location>
</feature>
<evidence type="ECO:0000313" key="2">
    <source>
        <dbReference type="EMBL" id="MBC6002621.1"/>
    </source>
</evidence>
<reference evidence="2 3" key="1">
    <citation type="submission" date="2020-08" db="EMBL/GenBank/DDBJ databases">
        <authorList>
            <person name="Liu C."/>
            <person name="Sun Q."/>
        </authorList>
    </citation>
    <scope>NUCLEOTIDE SEQUENCE [LARGE SCALE GENOMIC DNA]</scope>
    <source>
        <strain evidence="2 3">NSJ-45</strain>
    </source>
</reference>
<dbReference type="RefSeq" id="WP_187005020.1">
    <property type="nucleotide sequence ID" value="NZ_JACRWD010000001.1"/>
</dbReference>
<name>A0ABR7K0H4_9FIRM</name>
<protein>
    <recommendedName>
        <fullName evidence="4">DUF3784 domain-containing protein</fullName>
    </recommendedName>
</protein>
<sequence>MDYWNFTCIMIGIVNLVGGFARLIFKCSYSEKYFNKLEKKFGNIDRAKIIKLDNIYTTVLGLIFIVTGLLIKDKDIALVCLISMIVGMLILYYFIRKKYIVIDKL</sequence>
<keyword evidence="1" id="KW-1133">Transmembrane helix</keyword>
<evidence type="ECO:0000313" key="3">
    <source>
        <dbReference type="Proteomes" id="UP000611796"/>
    </source>
</evidence>
<evidence type="ECO:0000256" key="1">
    <source>
        <dbReference type="SAM" id="Phobius"/>
    </source>
</evidence>
<comment type="caution">
    <text evidence="2">The sequence shown here is derived from an EMBL/GenBank/DDBJ whole genome shotgun (WGS) entry which is preliminary data.</text>
</comment>
<dbReference type="Proteomes" id="UP000611796">
    <property type="component" value="Unassembled WGS sequence"/>
</dbReference>
<proteinExistence type="predicted"/>
<feature type="transmembrane region" description="Helical" evidence="1">
    <location>
        <begin position="49"/>
        <end position="70"/>
    </location>
</feature>
<keyword evidence="1" id="KW-0812">Transmembrane</keyword>
<evidence type="ECO:0008006" key="4">
    <source>
        <dbReference type="Google" id="ProtNLM"/>
    </source>
</evidence>
<feature type="transmembrane region" description="Helical" evidence="1">
    <location>
        <begin position="76"/>
        <end position="95"/>
    </location>
</feature>
<accession>A0ABR7K0H4</accession>